<dbReference type="Proteomes" id="UP000620124">
    <property type="component" value="Unassembled WGS sequence"/>
</dbReference>
<evidence type="ECO:0000313" key="3">
    <source>
        <dbReference type="Proteomes" id="UP000620124"/>
    </source>
</evidence>
<dbReference type="AlphaFoldDB" id="A0A8H6YHB0"/>
<proteinExistence type="predicted"/>
<evidence type="ECO:0000259" key="1">
    <source>
        <dbReference type="Pfam" id="PF12770"/>
    </source>
</evidence>
<dbReference type="OrthoDB" id="9991317at2759"/>
<keyword evidence="3" id="KW-1185">Reference proteome</keyword>
<sequence>MHFACHGTQDLENPLDSSLILTDGRLKVSDIMRQPDGDNTLDIKKTMSLAFLSACETAKGDKTVPDEAMHLAATLLFAGFRGVVATMCYTRAINDLDGPKIADTFYEYLFKNCDPNSNPPVLPDLRQSAKALHLAVAKLRQETDIPFRRWVPFVHYGL</sequence>
<evidence type="ECO:0000313" key="2">
    <source>
        <dbReference type="EMBL" id="KAF7358249.1"/>
    </source>
</evidence>
<reference evidence="2" key="1">
    <citation type="submission" date="2020-05" db="EMBL/GenBank/DDBJ databases">
        <title>Mycena genomes resolve the evolution of fungal bioluminescence.</title>
        <authorList>
            <person name="Tsai I.J."/>
        </authorList>
    </citation>
    <scope>NUCLEOTIDE SEQUENCE</scope>
    <source>
        <strain evidence="2">CCC161011</strain>
    </source>
</reference>
<gene>
    <name evidence="2" type="ORF">MVEN_00873800</name>
</gene>
<dbReference type="Pfam" id="PF12770">
    <property type="entry name" value="CHAT"/>
    <property type="match status" value="1"/>
</dbReference>
<dbReference type="EMBL" id="JACAZI010000006">
    <property type="protein sequence ID" value="KAF7358249.1"/>
    <property type="molecule type" value="Genomic_DNA"/>
</dbReference>
<comment type="caution">
    <text evidence="2">The sequence shown here is derived from an EMBL/GenBank/DDBJ whole genome shotgun (WGS) entry which is preliminary data.</text>
</comment>
<accession>A0A8H6YHB0</accession>
<dbReference type="InterPro" id="IPR024983">
    <property type="entry name" value="CHAT_dom"/>
</dbReference>
<name>A0A8H6YHB0_9AGAR</name>
<protein>
    <recommendedName>
        <fullName evidence="1">CHAT domain-containing protein</fullName>
    </recommendedName>
</protein>
<organism evidence="2 3">
    <name type="scientific">Mycena venus</name>
    <dbReference type="NCBI Taxonomy" id="2733690"/>
    <lineage>
        <taxon>Eukaryota</taxon>
        <taxon>Fungi</taxon>
        <taxon>Dikarya</taxon>
        <taxon>Basidiomycota</taxon>
        <taxon>Agaricomycotina</taxon>
        <taxon>Agaricomycetes</taxon>
        <taxon>Agaricomycetidae</taxon>
        <taxon>Agaricales</taxon>
        <taxon>Marasmiineae</taxon>
        <taxon>Mycenaceae</taxon>
        <taxon>Mycena</taxon>
    </lineage>
</organism>
<feature type="domain" description="CHAT" evidence="1">
    <location>
        <begin position="2"/>
        <end position="157"/>
    </location>
</feature>